<evidence type="ECO:0008006" key="3">
    <source>
        <dbReference type="Google" id="ProtNLM"/>
    </source>
</evidence>
<organism evidence="1 2">
    <name type="scientific">Candidatus Nomurabacteria bacterium RIFCSPLOWO2_02_FULL_40_67</name>
    <dbReference type="NCBI Taxonomy" id="1801787"/>
    <lineage>
        <taxon>Bacteria</taxon>
        <taxon>Candidatus Nomuraibacteriota</taxon>
    </lineage>
</organism>
<dbReference type="EMBL" id="MFVL01000025">
    <property type="protein sequence ID" value="OGJ00936.1"/>
    <property type="molecule type" value="Genomic_DNA"/>
</dbReference>
<proteinExistence type="predicted"/>
<sequence>MNEDLLKNQEFVKKKNKFLSAMKSGREIKIDELITDNELMADKETVLCMLQTQGGDLLKHVSANLKDDEQVVFQACTNEGVNPAMNDATPFEHASERIKSSDQFMSKLKKYWLAFGRNDQAGLIQRYSLQRKNNLAS</sequence>
<comment type="caution">
    <text evidence="1">The sequence shown here is derived from an EMBL/GenBank/DDBJ whole genome shotgun (WGS) entry which is preliminary data.</text>
</comment>
<accession>A0A1F6Y3M1</accession>
<reference evidence="1 2" key="1">
    <citation type="journal article" date="2016" name="Nat. Commun.">
        <title>Thousands of microbial genomes shed light on interconnected biogeochemical processes in an aquifer system.</title>
        <authorList>
            <person name="Anantharaman K."/>
            <person name="Brown C.T."/>
            <person name="Hug L.A."/>
            <person name="Sharon I."/>
            <person name="Castelle C.J."/>
            <person name="Probst A.J."/>
            <person name="Thomas B.C."/>
            <person name="Singh A."/>
            <person name="Wilkins M.J."/>
            <person name="Karaoz U."/>
            <person name="Brodie E.L."/>
            <person name="Williams K.H."/>
            <person name="Hubbard S.S."/>
            <person name="Banfield J.F."/>
        </authorList>
    </citation>
    <scope>NUCLEOTIDE SEQUENCE [LARGE SCALE GENOMIC DNA]</scope>
</reference>
<dbReference type="AlphaFoldDB" id="A0A1F6Y3M1"/>
<evidence type="ECO:0000313" key="1">
    <source>
        <dbReference type="EMBL" id="OGJ00936.1"/>
    </source>
</evidence>
<name>A0A1F6Y3M1_9BACT</name>
<dbReference type="Proteomes" id="UP000177693">
    <property type="component" value="Unassembled WGS sequence"/>
</dbReference>
<evidence type="ECO:0000313" key="2">
    <source>
        <dbReference type="Proteomes" id="UP000177693"/>
    </source>
</evidence>
<protein>
    <recommendedName>
        <fullName evidence="3">DUF4116 domain-containing protein</fullName>
    </recommendedName>
</protein>
<gene>
    <name evidence="1" type="ORF">A3I23_01585</name>
</gene>